<accession>A0A835EXW1</accession>
<dbReference type="PANTHER" id="PTHR33165">
    <property type="entry name" value="F-BOX DOMAIN CONTAINING PROTEIN-LIKE-RELATED"/>
    <property type="match status" value="1"/>
</dbReference>
<feature type="compositionally biased region" description="Low complexity" evidence="1">
    <location>
        <begin position="54"/>
        <end position="63"/>
    </location>
</feature>
<dbReference type="Proteomes" id="UP000636709">
    <property type="component" value="Unassembled WGS sequence"/>
</dbReference>
<organism evidence="3 4">
    <name type="scientific">Digitaria exilis</name>
    <dbReference type="NCBI Taxonomy" id="1010633"/>
    <lineage>
        <taxon>Eukaryota</taxon>
        <taxon>Viridiplantae</taxon>
        <taxon>Streptophyta</taxon>
        <taxon>Embryophyta</taxon>
        <taxon>Tracheophyta</taxon>
        <taxon>Spermatophyta</taxon>
        <taxon>Magnoliopsida</taxon>
        <taxon>Liliopsida</taxon>
        <taxon>Poales</taxon>
        <taxon>Poaceae</taxon>
        <taxon>PACMAD clade</taxon>
        <taxon>Panicoideae</taxon>
        <taxon>Panicodae</taxon>
        <taxon>Paniceae</taxon>
        <taxon>Anthephorinae</taxon>
        <taxon>Digitaria</taxon>
    </lineage>
</organism>
<feature type="region of interest" description="Disordered" evidence="1">
    <location>
        <begin position="145"/>
        <end position="165"/>
    </location>
</feature>
<dbReference type="Pfam" id="PF03478">
    <property type="entry name" value="Beta-prop_KIB1-4"/>
    <property type="match status" value="1"/>
</dbReference>
<protein>
    <recommendedName>
        <fullName evidence="2">KIB1-4 beta-propeller domain-containing protein</fullName>
    </recommendedName>
</protein>
<evidence type="ECO:0000256" key="1">
    <source>
        <dbReference type="SAM" id="MobiDB-lite"/>
    </source>
</evidence>
<dbReference type="InterPro" id="IPR005174">
    <property type="entry name" value="KIB1-4_b-propeller"/>
</dbReference>
<dbReference type="EMBL" id="JACEFO010001708">
    <property type="protein sequence ID" value="KAF8718500.1"/>
    <property type="molecule type" value="Genomic_DNA"/>
</dbReference>
<proteinExistence type="predicted"/>
<feature type="region of interest" description="Disordered" evidence="1">
    <location>
        <begin position="18"/>
        <end position="89"/>
    </location>
</feature>
<name>A0A835EXW1_9POAL</name>
<sequence length="505" mass="54973">MVTQKRVPVLFFSIATKTQSRPPSAAATPQYISAGAGSRDFPSKKPSRPGAHGSLPSSTSLPSAWPPPPPLSTNTDTLPRHRVPPTPARAGAACPALALQEPLGGLALPLPGLCRVRGAVRCHRRRRRLPRATLLLPYPAEHPSSLPPLPHPDGALLHPPPGAPSSSPPCNLIAVLRRPRLSSPSFPPTSVDYAQGNRRSLVPPLFLECLHLQFQILDLPELHGHDVFGPTTEGLLVLLDRSTYAVCVLNPFTRQVVKLPPATTVMSKNDLEIPDRIRSLLSVSGAGLADDCTIAVHFSQIRTVAIIKPGDVHWTVVDRGRYFLPAMSFAGRFYCATSRAVMVVETSVDQPLRLAIAAKLTRAFARIMMDTVHLVDNDGELMLVDGIYNANGNRKYEVYRVDLDARNMVSVCGFGGRAVFIGIEVALSILPSVFPSVRADKIYLGFDDLMIGMLDNSPINLMDGTAEPRQFEDSRADMPLYGPLCLEEYLSWSVTGYRDTIRDTV</sequence>
<dbReference type="OrthoDB" id="619048at2759"/>
<feature type="domain" description="KIB1-4 beta-propeller" evidence="2">
    <location>
        <begin position="217"/>
        <end position="445"/>
    </location>
</feature>
<dbReference type="PANTHER" id="PTHR33165:SF63">
    <property type="entry name" value="OS03G0792300 PROTEIN"/>
    <property type="match status" value="1"/>
</dbReference>
<gene>
    <name evidence="3" type="ORF">HU200_025271</name>
</gene>
<evidence type="ECO:0000259" key="2">
    <source>
        <dbReference type="Pfam" id="PF03478"/>
    </source>
</evidence>
<evidence type="ECO:0000313" key="4">
    <source>
        <dbReference type="Proteomes" id="UP000636709"/>
    </source>
</evidence>
<comment type="caution">
    <text evidence="3">The sequence shown here is derived from an EMBL/GenBank/DDBJ whole genome shotgun (WGS) entry which is preliminary data.</text>
</comment>
<dbReference type="AlphaFoldDB" id="A0A835EXW1"/>
<evidence type="ECO:0000313" key="3">
    <source>
        <dbReference type="EMBL" id="KAF8718500.1"/>
    </source>
</evidence>
<keyword evidence="4" id="KW-1185">Reference proteome</keyword>
<reference evidence="3" key="1">
    <citation type="submission" date="2020-07" db="EMBL/GenBank/DDBJ databases">
        <title>Genome sequence and genetic diversity analysis of an under-domesticated orphan crop, white fonio (Digitaria exilis).</title>
        <authorList>
            <person name="Bennetzen J.L."/>
            <person name="Chen S."/>
            <person name="Ma X."/>
            <person name="Wang X."/>
            <person name="Yssel A.E.J."/>
            <person name="Chaluvadi S.R."/>
            <person name="Johnson M."/>
            <person name="Gangashetty P."/>
            <person name="Hamidou F."/>
            <person name="Sanogo M.D."/>
            <person name="Zwaenepoel A."/>
            <person name="Wallace J."/>
            <person name="Van De Peer Y."/>
            <person name="Van Deynze A."/>
        </authorList>
    </citation>
    <scope>NUCLEOTIDE SEQUENCE</scope>
    <source>
        <tissue evidence="3">Leaves</tissue>
    </source>
</reference>